<accession>A0ABS5KDB6</accession>
<dbReference type="Pfam" id="PF14902">
    <property type="entry name" value="DUF4494"/>
    <property type="match status" value="1"/>
</dbReference>
<evidence type="ECO:0000313" key="2">
    <source>
        <dbReference type="EMBL" id="MBS2212980.1"/>
    </source>
</evidence>
<feature type="region of interest" description="Disordered" evidence="1">
    <location>
        <begin position="159"/>
        <end position="178"/>
    </location>
</feature>
<comment type="caution">
    <text evidence="2">The sequence shown here is derived from an EMBL/GenBank/DDBJ whole genome shotgun (WGS) entry which is preliminary data.</text>
</comment>
<dbReference type="Proteomes" id="UP000721861">
    <property type="component" value="Unassembled WGS sequence"/>
</dbReference>
<name>A0ABS5KDB6_9BACT</name>
<sequence length="178" mass="20312">MMQNLFECKVKYEKIDEQSGKEKKVSETYLIDAVSFTEAESRIYKEMESMIRGEFVVTNIRKANYTEIFENEDGDIWYKSKVSFASVDEKSGKEKKVSNQILVLASNVKDAYDKIHQGMGGMTVDFDINAISESPILDFFPYFKGDEVNNDIPANLKPLAEVAERDESPVSDTETEEE</sequence>
<dbReference type="EMBL" id="JAGUCN010000020">
    <property type="protein sequence ID" value="MBS2212980.1"/>
    <property type="molecule type" value="Genomic_DNA"/>
</dbReference>
<dbReference type="InterPro" id="IPR027848">
    <property type="entry name" value="DUF4494"/>
</dbReference>
<evidence type="ECO:0000256" key="1">
    <source>
        <dbReference type="SAM" id="MobiDB-lite"/>
    </source>
</evidence>
<organism evidence="2 3">
    <name type="scientific">Carboxylicivirga mesophila</name>
    <dbReference type="NCBI Taxonomy" id="1166478"/>
    <lineage>
        <taxon>Bacteria</taxon>
        <taxon>Pseudomonadati</taxon>
        <taxon>Bacteroidota</taxon>
        <taxon>Bacteroidia</taxon>
        <taxon>Marinilabiliales</taxon>
        <taxon>Marinilabiliaceae</taxon>
        <taxon>Carboxylicivirga</taxon>
    </lineage>
</organism>
<proteinExistence type="predicted"/>
<evidence type="ECO:0000313" key="3">
    <source>
        <dbReference type="Proteomes" id="UP000721861"/>
    </source>
</evidence>
<protein>
    <submittedName>
        <fullName evidence="2">DUF4494 domain-containing protein</fullName>
    </submittedName>
</protein>
<gene>
    <name evidence="2" type="ORF">KEM09_16300</name>
</gene>
<reference evidence="2 3" key="1">
    <citation type="journal article" date="2014" name="Int. J. Syst. Evol. Microbiol.">
        <title>Carboxylicivirga gen. nov. in the family Marinilabiliaceae with two novel species, Carboxylicivirga mesophila sp. nov. and Carboxylicivirga taeanensis sp. nov., and reclassification of Cytophaga fermentans as Saccharicrinis fermentans gen. nov., comb. nov.</title>
        <authorList>
            <person name="Yang S.H."/>
            <person name="Seo H.S."/>
            <person name="Woo J.H."/>
            <person name="Oh H.M."/>
            <person name="Jang H."/>
            <person name="Lee J.H."/>
            <person name="Kim S.J."/>
            <person name="Kwon K.K."/>
        </authorList>
    </citation>
    <scope>NUCLEOTIDE SEQUENCE [LARGE SCALE GENOMIC DNA]</scope>
    <source>
        <strain evidence="2 3">JCM 18290</strain>
    </source>
</reference>
<keyword evidence="3" id="KW-1185">Reference proteome</keyword>